<comment type="similarity">
    <text evidence="1">Belongs to the AB hydrolase superfamily.</text>
</comment>
<evidence type="ECO:0000313" key="4">
    <source>
        <dbReference type="EMBL" id="KAI9165524.1"/>
    </source>
</evidence>
<dbReference type="FunFam" id="3.40.50.1820:FF:000042">
    <property type="entry name" value="probable strigolactone esterase DAD2"/>
    <property type="match status" value="1"/>
</dbReference>
<comment type="caution">
    <text evidence="4">The sequence shown here is derived from an EMBL/GenBank/DDBJ whole genome shotgun (WGS) entry which is preliminary data.</text>
</comment>
<evidence type="ECO:0000256" key="2">
    <source>
        <dbReference type="ARBA" id="ARBA00022801"/>
    </source>
</evidence>
<dbReference type="SUPFAM" id="SSF53474">
    <property type="entry name" value="alpha/beta-Hydrolases"/>
    <property type="match status" value="1"/>
</dbReference>
<gene>
    <name evidence="4" type="ORF">LWI28_015615</name>
</gene>
<keyword evidence="2" id="KW-0378">Hydrolase</keyword>
<evidence type="ECO:0000313" key="5">
    <source>
        <dbReference type="Proteomes" id="UP001064489"/>
    </source>
</evidence>
<dbReference type="Gene3D" id="3.40.50.1820">
    <property type="entry name" value="alpha/beta hydrolase"/>
    <property type="match status" value="1"/>
</dbReference>
<protein>
    <recommendedName>
        <fullName evidence="3">AB hydrolase-1 domain-containing protein</fullName>
    </recommendedName>
</protein>
<dbReference type="Pfam" id="PF12697">
    <property type="entry name" value="Abhydrolase_6"/>
    <property type="match status" value="1"/>
</dbReference>
<keyword evidence="5" id="KW-1185">Reference proteome</keyword>
<dbReference type="GO" id="GO:0016787">
    <property type="term" value="F:hydrolase activity"/>
    <property type="evidence" value="ECO:0007669"/>
    <property type="project" value="UniProtKB-KW"/>
</dbReference>
<reference evidence="4" key="2">
    <citation type="submission" date="2023-02" db="EMBL/GenBank/DDBJ databases">
        <authorList>
            <person name="Swenson N.G."/>
            <person name="Wegrzyn J.L."/>
            <person name="Mcevoy S.L."/>
        </authorList>
    </citation>
    <scope>NUCLEOTIDE SEQUENCE</scope>
    <source>
        <strain evidence="4">91603</strain>
        <tissue evidence="4">Leaf</tissue>
    </source>
</reference>
<dbReference type="AlphaFoldDB" id="A0AAD5IIL8"/>
<dbReference type="InterPro" id="IPR029058">
    <property type="entry name" value="AB_hydrolase_fold"/>
</dbReference>
<sequence>MNANANILQNFHVRVIGEGDNYLVLGHGIGTDQSIWTKILPYFNYGIYRIVFYDLACAGTVNPELYDSVRYSTIDAYVDDLIQILDALNINRCAFIGHSTSAMVGILASIRCPDRFTILVLFGASPRYVNDDGYNGGIEILDTVHVFQAMELNYRAWVHGFVPEAIGADMPEAIQEFTRTLFNMRPDISRQALGTIIGTDIRGVLGQVTVRCHIIQTARDLSVPLSAAEYLRQHLGGRTTLENLKTEGHLPHLTAPALLGPAIWRSLRRP</sequence>
<dbReference type="PANTHER" id="PTHR43039">
    <property type="entry name" value="ESTERASE-RELATED"/>
    <property type="match status" value="1"/>
</dbReference>
<reference evidence="4" key="1">
    <citation type="journal article" date="2022" name="Plant J.">
        <title>Strategies of tolerance reflected in two North American maple genomes.</title>
        <authorList>
            <person name="McEvoy S.L."/>
            <person name="Sezen U.U."/>
            <person name="Trouern-Trend A."/>
            <person name="McMahon S.M."/>
            <person name="Schaberg P.G."/>
            <person name="Yang J."/>
            <person name="Wegrzyn J.L."/>
            <person name="Swenson N.G."/>
        </authorList>
    </citation>
    <scope>NUCLEOTIDE SEQUENCE</scope>
    <source>
        <strain evidence="4">91603</strain>
    </source>
</reference>
<dbReference type="EMBL" id="JAJSOW010000105">
    <property type="protein sequence ID" value="KAI9165524.1"/>
    <property type="molecule type" value="Genomic_DNA"/>
</dbReference>
<dbReference type="Proteomes" id="UP001064489">
    <property type="component" value="Chromosome 10"/>
</dbReference>
<evidence type="ECO:0000256" key="1">
    <source>
        <dbReference type="ARBA" id="ARBA00008645"/>
    </source>
</evidence>
<name>A0AAD5IIL8_ACENE</name>
<accession>A0AAD5IIL8</accession>
<dbReference type="InterPro" id="IPR000073">
    <property type="entry name" value="AB_hydrolase_1"/>
</dbReference>
<evidence type="ECO:0000259" key="3">
    <source>
        <dbReference type="Pfam" id="PF12697"/>
    </source>
</evidence>
<feature type="domain" description="AB hydrolase-1" evidence="3">
    <location>
        <begin position="23"/>
        <end position="257"/>
    </location>
</feature>
<proteinExistence type="inferred from homology"/>
<organism evidence="4 5">
    <name type="scientific">Acer negundo</name>
    <name type="common">Box elder</name>
    <dbReference type="NCBI Taxonomy" id="4023"/>
    <lineage>
        <taxon>Eukaryota</taxon>
        <taxon>Viridiplantae</taxon>
        <taxon>Streptophyta</taxon>
        <taxon>Embryophyta</taxon>
        <taxon>Tracheophyta</taxon>
        <taxon>Spermatophyta</taxon>
        <taxon>Magnoliopsida</taxon>
        <taxon>eudicotyledons</taxon>
        <taxon>Gunneridae</taxon>
        <taxon>Pentapetalae</taxon>
        <taxon>rosids</taxon>
        <taxon>malvids</taxon>
        <taxon>Sapindales</taxon>
        <taxon>Sapindaceae</taxon>
        <taxon>Hippocastanoideae</taxon>
        <taxon>Acereae</taxon>
        <taxon>Acer</taxon>
    </lineage>
</organism>